<gene>
    <name evidence="6" type="primary">plsC</name>
    <name evidence="6" type="ORF">CLOTH_04830</name>
</gene>
<dbReference type="AlphaFoldDB" id="A0A1V4IBF2"/>
<dbReference type="RefSeq" id="WP_079410861.1">
    <property type="nucleotide sequence ID" value="NZ_MZGW01000001.1"/>
</dbReference>
<proteinExistence type="inferred from homology"/>
<dbReference type="EMBL" id="MZGW01000001">
    <property type="protein sequence ID" value="OPJ57200.1"/>
    <property type="molecule type" value="Genomic_DNA"/>
</dbReference>
<reference evidence="6 7" key="1">
    <citation type="submission" date="2017-03" db="EMBL/GenBank/DDBJ databases">
        <title>Genome sequence of Clostridium thermoalcaliphilum DSM 7309.</title>
        <authorList>
            <person name="Poehlein A."/>
            <person name="Daniel R."/>
        </authorList>
    </citation>
    <scope>NUCLEOTIDE SEQUENCE [LARGE SCALE GENOMIC DNA]</scope>
    <source>
        <strain evidence="6 7">DSM 7309</strain>
    </source>
</reference>
<dbReference type="InterPro" id="IPR002123">
    <property type="entry name" value="Plipid/glycerol_acylTrfase"/>
</dbReference>
<evidence type="ECO:0000259" key="5">
    <source>
        <dbReference type="SMART" id="SM00563"/>
    </source>
</evidence>
<keyword evidence="4" id="KW-1208">Phospholipid metabolism</keyword>
<comment type="catalytic activity">
    <reaction evidence="4">
        <text>a 1-acyl-sn-glycero-3-phosphate + an acyl-CoA = a 1,2-diacyl-sn-glycero-3-phosphate + CoA</text>
        <dbReference type="Rhea" id="RHEA:19709"/>
        <dbReference type="ChEBI" id="CHEBI:57287"/>
        <dbReference type="ChEBI" id="CHEBI:57970"/>
        <dbReference type="ChEBI" id="CHEBI:58342"/>
        <dbReference type="ChEBI" id="CHEBI:58608"/>
        <dbReference type="EC" id="2.3.1.51"/>
    </reaction>
</comment>
<keyword evidence="4" id="KW-0444">Lipid biosynthesis</keyword>
<dbReference type="EC" id="2.3.1.51" evidence="4"/>
<keyword evidence="4" id="KW-0443">Lipid metabolism</keyword>
<sequence length="195" mass="22080">MTFYEITRGILSPILKILYRIEVRGVEKVPLDEPLIFASNHKSLLDPVFIGIYMPRKVSYMAKKELFSNKIFGYILKKLGVFPVDRSKTDVSTIKIALKILRSNGTLGIFPEGTRSKQKELGKAKAGTAMLAIKGKSKIVPVSIISNYKLFNKTIININDPLSLEEYYENKLSSSDYERLSQKVLDIIADDINKF</sequence>
<comment type="similarity">
    <text evidence="1 4">Belongs to the 1-acyl-sn-glycerol-3-phosphate acyltransferase family.</text>
</comment>
<dbReference type="Pfam" id="PF01553">
    <property type="entry name" value="Acyltransferase"/>
    <property type="match status" value="1"/>
</dbReference>
<name>A0A1V4IBF2_9FIRM</name>
<keyword evidence="7" id="KW-1185">Reference proteome</keyword>
<evidence type="ECO:0000256" key="3">
    <source>
        <dbReference type="ARBA" id="ARBA00023315"/>
    </source>
</evidence>
<comment type="caution">
    <text evidence="6">The sequence shown here is derived from an EMBL/GenBank/DDBJ whole genome shotgun (WGS) entry which is preliminary data.</text>
</comment>
<dbReference type="CDD" id="cd07989">
    <property type="entry name" value="LPLAT_AGPAT-like"/>
    <property type="match status" value="1"/>
</dbReference>
<evidence type="ECO:0000256" key="4">
    <source>
        <dbReference type="RuleBase" id="RU361267"/>
    </source>
</evidence>
<accession>A0A1V4IBF2</accession>
<dbReference type="GO" id="GO:0003841">
    <property type="term" value="F:1-acylglycerol-3-phosphate O-acyltransferase activity"/>
    <property type="evidence" value="ECO:0007669"/>
    <property type="project" value="UniProtKB-UniRule"/>
</dbReference>
<keyword evidence="2 4" id="KW-0808">Transferase</keyword>
<dbReference type="NCBIfam" id="TIGR00530">
    <property type="entry name" value="AGP_acyltrn"/>
    <property type="match status" value="1"/>
</dbReference>
<dbReference type="GO" id="GO:0006654">
    <property type="term" value="P:phosphatidic acid biosynthetic process"/>
    <property type="evidence" value="ECO:0007669"/>
    <property type="project" value="TreeGrafter"/>
</dbReference>
<dbReference type="STRING" id="29349.CLOTH_04830"/>
<comment type="domain">
    <text evidence="4">The HXXXXD motif is essential for acyltransferase activity and may constitute the binding site for the phosphate moiety of the glycerol-3-phosphate.</text>
</comment>
<evidence type="ECO:0000313" key="6">
    <source>
        <dbReference type="EMBL" id="OPJ57200.1"/>
    </source>
</evidence>
<feature type="domain" description="Phospholipid/glycerol acyltransferase" evidence="5">
    <location>
        <begin position="35"/>
        <end position="147"/>
    </location>
</feature>
<organism evidence="6 7">
    <name type="scientific">Alkalithermobacter paradoxus</name>
    <dbReference type="NCBI Taxonomy" id="29349"/>
    <lineage>
        <taxon>Bacteria</taxon>
        <taxon>Bacillati</taxon>
        <taxon>Bacillota</taxon>
        <taxon>Clostridia</taxon>
        <taxon>Peptostreptococcales</taxon>
        <taxon>Tepidibacteraceae</taxon>
        <taxon>Alkalithermobacter</taxon>
    </lineage>
</organism>
<evidence type="ECO:0000313" key="7">
    <source>
        <dbReference type="Proteomes" id="UP000190140"/>
    </source>
</evidence>
<dbReference type="GO" id="GO:0016020">
    <property type="term" value="C:membrane"/>
    <property type="evidence" value="ECO:0007669"/>
    <property type="project" value="InterPro"/>
</dbReference>
<dbReference type="SUPFAM" id="SSF69593">
    <property type="entry name" value="Glycerol-3-phosphate (1)-acyltransferase"/>
    <property type="match status" value="1"/>
</dbReference>
<protein>
    <recommendedName>
        <fullName evidence="4">1-acyl-sn-glycerol-3-phosphate acyltransferase</fullName>
        <ecNumber evidence="4">2.3.1.51</ecNumber>
    </recommendedName>
</protein>
<dbReference type="OrthoDB" id="9803035at2"/>
<evidence type="ECO:0000256" key="1">
    <source>
        <dbReference type="ARBA" id="ARBA00008655"/>
    </source>
</evidence>
<keyword evidence="3 4" id="KW-0012">Acyltransferase</keyword>
<dbReference type="InterPro" id="IPR004552">
    <property type="entry name" value="AGP_acyltrans"/>
</dbReference>
<dbReference type="SMART" id="SM00563">
    <property type="entry name" value="PlsC"/>
    <property type="match status" value="1"/>
</dbReference>
<evidence type="ECO:0000256" key="2">
    <source>
        <dbReference type="ARBA" id="ARBA00022679"/>
    </source>
</evidence>
<dbReference type="PANTHER" id="PTHR10434:SF11">
    <property type="entry name" value="1-ACYL-SN-GLYCEROL-3-PHOSPHATE ACYLTRANSFERASE"/>
    <property type="match status" value="1"/>
</dbReference>
<keyword evidence="4" id="KW-0594">Phospholipid biosynthesis</keyword>
<dbReference type="PANTHER" id="PTHR10434">
    <property type="entry name" value="1-ACYL-SN-GLYCEROL-3-PHOSPHATE ACYLTRANSFERASE"/>
    <property type="match status" value="1"/>
</dbReference>
<dbReference type="Proteomes" id="UP000190140">
    <property type="component" value="Unassembled WGS sequence"/>
</dbReference>